<dbReference type="EMBL" id="UXAU01000009">
    <property type="protein sequence ID" value="VDC18744.1"/>
    <property type="molecule type" value="Genomic_DNA"/>
</dbReference>
<keyword evidence="4" id="KW-1185">Reference proteome</keyword>
<organism evidence="3 4">
    <name type="scientific">Arthrobacter ulcerisalmonis</name>
    <dbReference type="NCBI Taxonomy" id="2483813"/>
    <lineage>
        <taxon>Bacteria</taxon>
        <taxon>Bacillati</taxon>
        <taxon>Actinomycetota</taxon>
        <taxon>Actinomycetes</taxon>
        <taxon>Micrococcales</taxon>
        <taxon>Micrococcaceae</taxon>
        <taxon>Arthrobacter</taxon>
    </lineage>
</organism>
<accession>A0A3P5WRY1</accession>
<dbReference type="AlphaFoldDB" id="A0A3P5WRY1"/>
<evidence type="ECO:0000256" key="1">
    <source>
        <dbReference type="SAM" id="MobiDB-lite"/>
    </source>
</evidence>
<dbReference type="RefSeq" id="WP_124090381.1">
    <property type="nucleotide sequence ID" value="NZ_CBCRYA010000014.1"/>
</dbReference>
<evidence type="ECO:0000256" key="2">
    <source>
        <dbReference type="SAM" id="Phobius"/>
    </source>
</evidence>
<dbReference type="OrthoDB" id="4950901at2"/>
<dbReference type="Proteomes" id="UP000280861">
    <property type="component" value="Unassembled WGS sequence"/>
</dbReference>
<name>A0A3P5WRY1_9MICC</name>
<proteinExistence type="predicted"/>
<sequence length="60" mass="6567">MAETPKSLLLPVMALAVFAGLGRLVFQRVKADRFARDNNTAGPVDEATRQQISARVRTPN</sequence>
<keyword evidence="2" id="KW-0812">Transmembrane</keyword>
<reference evidence="3 4" key="1">
    <citation type="submission" date="2018-11" db="EMBL/GenBank/DDBJ databases">
        <authorList>
            <person name="Criscuolo A."/>
        </authorList>
    </citation>
    <scope>NUCLEOTIDE SEQUENCE [LARGE SCALE GENOMIC DNA]</scope>
    <source>
        <strain evidence="3">AT11b</strain>
    </source>
</reference>
<keyword evidence="2" id="KW-1133">Transmembrane helix</keyword>
<evidence type="ECO:0000313" key="4">
    <source>
        <dbReference type="Proteomes" id="UP000280861"/>
    </source>
</evidence>
<feature type="transmembrane region" description="Helical" evidence="2">
    <location>
        <begin position="6"/>
        <end position="26"/>
    </location>
</feature>
<protein>
    <submittedName>
        <fullName evidence="3">Uncharacterized protein</fullName>
    </submittedName>
</protein>
<evidence type="ECO:0000313" key="3">
    <source>
        <dbReference type="EMBL" id="VDC18744.1"/>
    </source>
</evidence>
<feature type="region of interest" description="Disordered" evidence="1">
    <location>
        <begin position="38"/>
        <end position="60"/>
    </location>
</feature>
<keyword evidence="2" id="KW-0472">Membrane</keyword>
<feature type="compositionally biased region" description="Polar residues" evidence="1">
    <location>
        <begin position="49"/>
        <end position="60"/>
    </location>
</feature>
<gene>
    <name evidence="3" type="ORF">PSET11_00508</name>
</gene>